<keyword evidence="7" id="KW-1185">Reference proteome</keyword>
<evidence type="ECO:0000313" key="7">
    <source>
        <dbReference type="Proteomes" id="UP000655225"/>
    </source>
</evidence>
<dbReference type="Pfam" id="PF02535">
    <property type="entry name" value="Zip"/>
    <property type="match status" value="1"/>
</dbReference>
<proteinExistence type="predicted"/>
<dbReference type="GO" id="GO:0005886">
    <property type="term" value="C:plasma membrane"/>
    <property type="evidence" value="ECO:0007669"/>
    <property type="project" value="TreeGrafter"/>
</dbReference>
<keyword evidence="2 5" id="KW-0812">Transmembrane</keyword>
<comment type="caution">
    <text evidence="6">The sequence shown here is derived from an EMBL/GenBank/DDBJ whole genome shotgun (WGS) entry which is preliminary data.</text>
</comment>
<feature type="transmembrane region" description="Helical" evidence="5">
    <location>
        <begin position="136"/>
        <end position="162"/>
    </location>
</feature>
<feature type="transmembrane region" description="Helical" evidence="5">
    <location>
        <begin position="95"/>
        <end position="116"/>
    </location>
</feature>
<dbReference type="GO" id="GO:0005385">
    <property type="term" value="F:zinc ion transmembrane transporter activity"/>
    <property type="evidence" value="ECO:0007669"/>
    <property type="project" value="TreeGrafter"/>
</dbReference>
<keyword evidence="4 5" id="KW-0472">Membrane</keyword>
<dbReference type="Proteomes" id="UP000655225">
    <property type="component" value="Unassembled WGS sequence"/>
</dbReference>
<evidence type="ECO:0000256" key="1">
    <source>
        <dbReference type="ARBA" id="ARBA00004141"/>
    </source>
</evidence>
<feature type="transmembrane region" description="Helical" evidence="5">
    <location>
        <begin position="62"/>
        <end position="83"/>
    </location>
</feature>
<protein>
    <submittedName>
        <fullName evidence="6">Uncharacterized protein</fullName>
    </submittedName>
</protein>
<evidence type="ECO:0000256" key="2">
    <source>
        <dbReference type="ARBA" id="ARBA00022692"/>
    </source>
</evidence>
<comment type="subcellular location">
    <subcellularLocation>
        <location evidence="1">Membrane</location>
        <topology evidence="1">Multi-pass membrane protein</topology>
    </subcellularLocation>
</comment>
<evidence type="ECO:0000256" key="4">
    <source>
        <dbReference type="ARBA" id="ARBA00023136"/>
    </source>
</evidence>
<gene>
    <name evidence="6" type="ORF">HHK36_005559</name>
</gene>
<evidence type="ECO:0000313" key="6">
    <source>
        <dbReference type="EMBL" id="KAF8409483.1"/>
    </source>
</evidence>
<reference evidence="6 7" key="1">
    <citation type="submission" date="2020-04" db="EMBL/GenBank/DDBJ databases">
        <title>Plant Genome Project.</title>
        <authorList>
            <person name="Zhang R.-G."/>
        </authorList>
    </citation>
    <scope>NUCLEOTIDE SEQUENCE [LARGE SCALE GENOMIC DNA]</scope>
    <source>
        <strain evidence="6">YNK0</strain>
        <tissue evidence="6">Leaf</tissue>
    </source>
</reference>
<dbReference type="PANTHER" id="PTHR11040:SF35">
    <property type="entry name" value="ZINC TRANSPORTER 5"/>
    <property type="match status" value="1"/>
</dbReference>
<name>A0A835DMF0_TETSI</name>
<organism evidence="6 7">
    <name type="scientific">Tetracentron sinense</name>
    <name type="common">Spur-leaf</name>
    <dbReference type="NCBI Taxonomy" id="13715"/>
    <lineage>
        <taxon>Eukaryota</taxon>
        <taxon>Viridiplantae</taxon>
        <taxon>Streptophyta</taxon>
        <taxon>Embryophyta</taxon>
        <taxon>Tracheophyta</taxon>
        <taxon>Spermatophyta</taxon>
        <taxon>Magnoliopsida</taxon>
        <taxon>Trochodendrales</taxon>
        <taxon>Trochodendraceae</taxon>
        <taxon>Tetracentron</taxon>
    </lineage>
</organism>
<evidence type="ECO:0000256" key="5">
    <source>
        <dbReference type="SAM" id="Phobius"/>
    </source>
</evidence>
<dbReference type="PANTHER" id="PTHR11040">
    <property type="entry name" value="ZINC/IRON TRANSPORTER"/>
    <property type="match status" value="1"/>
</dbReference>
<sequence length="303" mass="33088">MDSTTSPTGVGGRGIGGGAGAVASIWPLEAFFGCPAIELSSILGFEDLGVKSLLQKRKTVPIVSLEDLIASAGAIGVCLPILGKKIPALRPEKDIFFVIKVFATGVILATGFIHVLPDAFDNLTLPCISENPWVNFLFTGFVAMMSSIGTLMVDSFATGYYLRSHYNKTQTINGDEEMNGQLNRRRLASRRKHHHQRFSSVLHRVPHRKQQPDFTAATRARFSGEIPPLRTSPSPASPSPAIVPSGELYQSGRSRLQYIEITSDHLFRLSSPFLIHVRLFVCLSLASSSSTFTKLSFPDLEKN</sequence>
<accession>A0A835DMF0</accession>
<dbReference type="AlphaFoldDB" id="A0A835DMF0"/>
<dbReference type="EMBL" id="JABCRI010000003">
    <property type="protein sequence ID" value="KAF8409483.1"/>
    <property type="molecule type" value="Genomic_DNA"/>
</dbReference>
<dbReference type="InterPro" id="IPR003689">
    <property type="entry name" value="ZIP"/>
</dbReference>
<evidence type="ECO:0000256" key="3">
    <source>
        <dbReference type="ARBA" id="ARBA00022989"/>
    </source>
</evidence>
<keyword evidence="3 5" id="KW-1133">Transmembrane helix</keyword>
<dbReference type="OrthoDB" id="448280at2759"/>